<dbReference type="AlphaFoldDB" id="U5D2R3"/>
<evidence type="ECO:0000259" key="2">
    <source>
        <dbReference type="Pfam" id="PF05678"/>
    </source>
</evidence>
<evidence type="ECO:0000256" key="1">
    <source>
        <dbReference type="SAM" id="MobiDB-lite"/>
    </source>
</evidence>
<dbReference type="Proteomes" id="UP000017836">
    <property type="component" value="Unassembled WGS sequence"/>
</dbReference>
<keyword evidence="4" id="KW-1185">Reference proteome</keyword>
<feature type="region of interest" description="Disordered" evidence="1">
    <location>
        <begin position="72"/>
        <end position="106"/>
    </location>
</feature>
<evidence type="ECO:0000313" key="4">
    <source>
        <dbReference type="Proteomes" id="UP000017836"/>
    </source>
</evidence>
<dbReference type="GO" id="GO:0005634">
    <property type="term" value="C:nucleus"/>
    <property type="evidence" value="ECO:0000318"/>
    <property type="project" value="GO_Central"/>
</dbReference>
<dbReference type="EMBL" id="KI392415">
    <property type="protein sequence ID" value="ERN16719.1"/>
    <property type="molecule type" value="Genomic_DNA"/>
</dbReference>
<dbReference type="HOGENOM" id="CLU_1697900_0_0_1"/>
<dbReference type="InterPro" id="IPR008889">
    <property type="entry name" value="VQ"/>
</dbReference>
<dbReference type="eggNOG" id="ENOG502T046">
    <property type="taxonomic scope" value="Eukaryota"/>
</dbReference>
<organism evidence="3 4">
    <name type="scientific">Amborella trichopoda</name>
    <dbReference type="NCBI Taxonomy" id="13333"/>
    <lineage>
        <taxon>Eukaryota</taxon>
        <taxon>Viridiplantae</taxon>
        <taxon>Streptophyta</taxon>
        <taxon>Embryophyta</taxon>
        <taxon>Tracheophyta</taxon>
        <taxon>Spermatophyta</taxon>
        <taxon>Magnoliopsida</taxon>
        <taxon>Amborellales</taxon>
        <taxon>Amborellaceae</taxon>
        <taxon>Amborella</taxon>
    </lineage>
</organism>
<reference evidence="4" key="1">
    <citation type="journal article" date="2013" name="Science">
        <title>The Amborella genome and the evolution of flowering plants.</title>
        <authorList>
            <consortium name="Amborella Genome Project"/>
        </authorList>
    </citation>
    <scope>NUCLEOTIDE SEQUENCE [LARGE SCALE GENOMIC DNA]</scope>
</reference>
<accession>U5D2R3</accession>
<proteinExistence type="predicted"/>
<feature type="domain" description="VQ" evidence="2">
    <location>
        <begin position="49"/>
        <end position="72"/>
    </location>
</feature>
<dbReference type="PANTHER" id="PTHR33143:SF76">
    <property type="entry name" value="VQ MOTIF-CONTAINING PROTEIN 8, CHLOROPLASTIC"/>
    <property type="match status" value="1"/>
</dbReference>
<dbReference type="Gramene" id="ERN16719">
    <property type="protein sequence ID" value="ERN16719"/>
    <property type="gene ID" value="AMTR_s00183p00034990"/>
</dbReference>
<dbReference type="OrthoDB" id="1518325at2759"/>
<dbReference type="STRING" id="13333.U5D2R3"/>
<feature type="compositionally biased region" description="Basic and acidic residues" evidence="1">
    <location>
        <begin position="17"/>
        <end position="40"/>
    </location>
</feature>
<evidence type="ECO:0000313" key="3">
    <source>
        <dbReference type="EMBL" id="ERN16719.1"/>
    </source>
</evidence>
<sequence length="155" mass="16709">MKVQSKKTHKGKPGPKISKDCSGIRKPEKKQQVIPEERSRPPIIIYTQTPEIIHIEAQDFMSLVQRLTGKESGSVSSSDMISSSSSLSGSGSGSVVKLSDGAGTDSESPAFLYQPSVLGAFSECLKATKSDDLFSFYDSLVDGGEDLFSLLSYHE</sequence>
<dbReference type="InterPro" id="IPR039607">
    <property type="entry name" value="VQ_8/17/18/20/21/25"/>
</dbReference>
<name>U5D2R3_AMBTC</name>
<dbReference type="PANTHER" id="PTHR33143">
    <property type="entry name" value="F16F4.1 PROTEIN-RELATED"/>
    <property type="match status" value="1"/>
</dbReference>
<protein>
    <recommendedName>
        <fullName evidence="2">VQ domain-containing protein</fullName>
    </recommendedName>
</protein>
<dbReference type="Pfam" id="PF05678">
    <property type="entry name" value="VQ"/>
    <property type="match status" value="1"/>
</dbReference>
<feature type="region of interest" description="Disordered" evidence="1">
    <location>
        <begin position="1"/>
        <end position="41"/>
    </location>
</feature>
<feature type="compositionally biased region" description="Basic residues" evidence="1">
    <location>
        <begin position="1"/>
        <end position="13"/>
    </location>
</feature>
<feature type="compositionally biased region" description="Low complexity" evidence="1">
    <location>
        <begin position="72"/>
        <end position="101"/>
    </location>
</feature>
<gene>
    <name evidence="3" type="ORF">AMTR_s00183p00034990</name>
</gene>